<reference evidence="2" key="1">
    <citation type="submission" date="2023-10" db="EMBL/GenBank/DDBJ databases">
        <authorList>
            <person name="Chen Y."/>
            <person name="Shah S."/>
            <person name="Dougan E. K."/>
            <person name="Thang M."/>
            <person name="Chan C."/>
        </authorList>
    </citation>
    <scope>NUCLEOTIDE SEQUENCE [LARGE SCALE GENOMIC DNA]</scope>
</reference>
<protein>
    <submittedName>
        <fullName evidence="2">Uncharacterized protein</fullName>
    </submittedName>
</protein>
<comment type="caution">
    <text evidence="2">The sequence shown here is derived from an EMBL/GenBank/DDBJ whole genome shotgun (WGS) entry which is preliminary data.</text>
</comment>
<keyword evidence="3" id="KW-1185">Reference proteome</keyword>
<accession>A0ABN9V9N7</accession>
<evidence type="ECO:0000313" key="2">
    <source>
        <dbReference type="EMBL" id="CAK0869553.1"/>
    </source>
</evidence>
<dbReference type="Proteomes" id="UP001189429">
    <property type="component" value="Unassembled WGS sequence"/>
</dbReference>
<organism evidence="2 3">
    <name type="scientific">Prorocentrum cordatum</name>
    <dbReference type="NCBI Taxonomy" id="2364126"/>
    <lineage>
        <taxon>Eukaryota</taxon>
        <taxon>Sar</taxon>
        <taxon>Alveolata</taxon>
        <taxon>Dinophyceae</taxon>
        <taxon>Prorocentrales</taxon>
        <taxon>Prorocentraceae</taxon>
        <taxon>Prorocentrum</taxon>
    </lineage>
</organism>
<evidence type="ECO:0000313" key="3">
    <source>
        <dbReference type="Proteomes" id="UP001189429"/>
    </source>
</evidence>
<evidence type="ECO:0000256" key="1">
    <source>
        <dbReference type="SAM" id="MobiDB-lite"/>
    </source>
</evidence>
<gene>
    <name evidence="2" type="ORF">PCOR1329_LOCUS55874</name>
</gene>
<dbReference type="EMBL" id="CAUYUJ010016860">
    <property type="protein sequence ID" value="CAK0869553.1"/>
    <property type="molecule type" value="Genomic_DNA"/>
</dbReference>
<name>A0ABN9V9N7_9DINO</name>
<feature type="non-terminal residue" evidence="2">
    <location>
        <position position="207"/>
    </location>
</feature>
<proteinExistence type="predicted"/>
<sequence>MDCTAAVGKTVFRAAPSTINVDPIGPSLRRPLGNATSNGACNNVWEKACTDAARQAGSVECGQAGAPPVRRSNRGLTSSLARPSGACDTLPKVRSCAGTHVAASSEWSTTAPVFQNSTLDGRSREPTTLHRQLPQVLQPAAPYFGHVGGHPRRRGQFETPSAPPAPANIPQQPTPDMRRHDFFNPKPPGLILFRRDHVLGGTPWGPR</sequence>
<feature type="region of interest" description="Disordered" evidence="1">
    <location>
        <begin position="148"/>
        <end position="175"/>
    </location>
</feature>
<feature type="region of interest" description="Disordered" evidence="1">
    <location>
        <begin position="63"/>
        <end position="84"/>
    </location>
</feature>